<dbReference type="HOGENOM" id="CLU_1170518_0_0_1"/>
<feature type="region of interest" description="Disordered" evidence="1">
    <location>
        <begin position="168"/>
        <end position="237"/>
    </location>
</feature>
<proteinExistence type="predicted"/>
<dbReference type="Proteomes" id="UP000019478">
    <property type="component" value="Unassembled WGS sequence"/>
</dbReference>
<evidence type="ECO:0000256" key="1">
    <source>
        <dbReference type="SAM" id="MobiDB-lite"/>
    </source>
</evidence>
<keyword evidence="3" id="KW-1185">Reference proteome</keyword>
<evidence type="ECO:0000313" key="2">
    <source>
        <dbReference type="EMBL" id="EXJ76927.1"/>
    </source>
</evidence>
<gene>
    <name evidence="2" type="ORF">A1O3_10084</name>
</gene>
<feature type="compositionally biased region" description="Basic and acidic residues" evidence="1">
    <location>
        <begin position="202"/>
        <end position="212"/>
    </location>
</feature>
<dbReference type="AlphaFoldDB" id="W9X8Y9"/>
<comment type="caution">
    <text evidence="2">The sequence shown here is derived from an EMBL/GenBank/DDBJ whole genome shotgun (WGS) entry which is preliminary data.</text>
</comment>
<dbReference type="OrthoDB" id="4118358at2759"/>
<feature type="compositionally biased region" description="Basic and acidic residues" evidence="1">
    <location>
        <begin position="168"/>
        <end position="177"/>
    </location>
</feature>
<accession>W9X8Y9</accession>
<dbReference type="GeneID" id="19174165"/>
<evidence type="ECO:0000313" key="3">
    <source>
        <dbReference type="Proteomes" id="UP000019478"/>
    </source>
</evidence>
<name>W9X8Y9_9EURO</name>
<dbReference type="RefSeq" id="XP_007738365.1">
    <property type="nucleotide sequence ID" value="XM_007740175.1"/>
</dbReference>
<reference evidence="2 3" key="1">
    <citation type="submission" date="2013-03" db="EMBL/GenBank/DDBJ databases">
        <title>The Genome Sequence of Capronia epimyces CBS 606.96.</title>
        <authorList>
            <consortium name="The Broad Institute Genomics Platform"/>
            <person name="Cuomo C."/>
            <person name="de Hoog S."/>
            <person name="Gorbushina A."/>
            <person name="Walker B."/>
            <person name="Young S.K."/>
            <person name="Zeng Q."/>
            <person name="Gargeya S."/>
            <person name="Fitzgerald M."/>
            <person name="Haas B."/>
            <person name="Abouelleil A."/>
            <person name="Allen A.W."/>
            <person name="Alvarado L."/>
            <person name="Arachchi H.M."/>
            <person name="Berlin A.M."/>
            <person name="Chapman S.B."/>
            <person name="Gainer-Dewar J."/>
            <person name="Goldberg J."/>
            <person name="Griggs A."/>
            <person name="Gujja S."/>
            <person name="Hansen M."/>
            <person name="Howarth C."/>
            <person name="Imamovic A."/>
            <person name="Ireland A."/>
            <person name="Larimer J."/>
            <person name="McCowan C."/>
            <person name="Murphy C."/>
            <person name="Pearson M."/>
            <person name="Poon T.W."/>
            <person name="Priest M."/>
            <person name="Roberts A."/>
            <person name="Saif S."/>
            <person name="Shea T."/>
            <person name="Sisk P."/>
            <person name="Sykes S."/>
            <person name="Wortman J."/>
            <person name="Nusbaum C."/>
            <person name="Birren B."/>
        </authorList>
    </citation>
    <scope>NUCLEOTIDE SEQUENCE [LARGE SCALE GENOMIC DNA]</scope>
    <source>
        <strain evidence="2 3">CBS 606.96</strain>
    </source>
</reference>
<protein>
    <submittedName>
        <fullName evidence="2">Uncharacterized protein</fullName>
    </submittedName>
</protein>
<organism evidence="2 3">
    <name type="scientific">Capronia epimyces CBS 606.96</name>
    <dbReference type="NCBI Taxonomy" id="1182542"/>
    <lineage>
        <taxon>Eukaryota</taxon>
        <taxon>Fungi</taxon>
        <taxon>Dikarya</taxon>
        <taxon>Ascomycota</taxon>
        <taxon>Pezizomycotina</taxon>
        <taxon>Eurotiomycetes</taxon>
        <taxon>Chaetothyriomycetidae</taxon>
        <taxon>Chaetothyriales</taxon>
        <taxon>Herpotrichiellaceae</taxon>
        <taxon>Capronia</taxon>
    </lineage>
</organism>
<dbReference type="EMBL" id="AMGY01000011">
    <property type="protein sequence ID" value="EXJ76927.1"/>
    <property type="molecule type" value="Genomic_DNA"/>
</dbReference>
<sequence length="237" mass="27179">MGTTLTTESAPELPPGYEWMEDVIAREQQAQDNPPLPSYPWESRGLVTIGRTLVFKMPKDDDWDKLDKENKMARKREYLCQRYNEINLSFEEDPPNVRNKRGPIQVPKNDYYALFEVWDSPNAEPQYHISMTLLEHGLGLLNDEFKKLHQDLVRAALQHIEAAEKAAKEAAEEEAKRRALLNRPVGNDEADNKKADKKKINKKTDNKEDKPKKSSSRAPRGPAKRKRATKPSNSTAK</sequence>